<evidence type="ECO:0000313" key="2">
    <source>
        <dbReference type="Proteomes" id="UP000309038"/>
    </source>
</evidence>
<accession>A0A4S4KBI7</accession>
<keyword evidence="2" id="KW-1185">Reference proteome</keyword>
<protein>
    <submittedName>
        <fullName evidence="1">Uncharacterized protein</fullName>
    </submittedName>
</protein>
<dbReference type="EMBL" id="SGPJ01000329">
    <property type="protein sequence ID" value="THG95371.1"/>
    <property type="molecule type" value="Genomic_DNA"/>
</dbReference>
<dbReference type="Proteomes" id="UP000309038">
    <property type="component" value="Unassembled WGS sequence"/>
</dbReference>
<organism evidence="1 2">
    <name type="scientific">Hermanssonia centrifuga</name>
    <dbReference type="NCBI Taxonomy" id="98765"/>
    <lineage>
        <taxon>Eukaryota</taxon>
        <taxon>Fungi</taxon>
        <taxon>Dikarya</taxon>
        <taxon>Basidiomycota</taxon>
        <taxon>Agaricomycotina</taxon>
        <taxon>Agaricomycetes</taxon>
        <taxon>Polyporales</taxon>
        <taxon>Meruliaceae</taxon>
        <taxon>Hermanssonia</taxon>
    </lineage>
</organism>
<comment type="caution">
    <text evidence="1">The sequence shown here is derived from an EMBL/GenBank/DDBJ whole genome shotgun (WGS) entry which is preliminary data.</text>
</comment>
<dbReference type="AlphaFoldDB" id="A0A4S4KBI7"/>
<proteinExistence type="predicted"/>
<reference evidence="1 2" key="1">
    <citation type="submission" date="2019-02" db="EMBL/GenBank/DDBJ databases">
        <title>Genome sequencing of the rare red list fungi Phlebia centrifuga.</title>
        <authorList>
            <person name="Buettner E."/>
            <person name="Kellner H."/>
        </authorList>
    </citation>
    <scope>NUCLEOTIDE SEQUENCE [LARGE SCALE GENOMIC DNA]</scope>
    <source>
        <strain evidence="1 2">DSM 108282</strain>
    </source>
</reference>
<evidence type="ECO:0000313" key="1">
    <source>
        <dbReference type="EMBL" id="THG95371.1"/>
    </source>
</evidence>
<name>A0A4S4KBI7_9APHY</name>
<sequence length="49" mass="5422">MSQPSTGSEIAAEYRADILDTYLVTSMTGTSYFHELIPENILTGYTMVC</sequence>
<gene>
    <name evidence="1" type="ORF">EW026_g6272</name>
</gene>